<name>A0ABT6S2E3_9ACTN</name>
<evidence type="ECO:0000313" key="4">
    <source>
        <dbReference type="EMBL" id="MDI3402273.1"/>
    </source>
</evidence>
<keyword evidence="3" id="KW-0472">Membrane</keyword>
<dbReference type="InterPro" id="IPR048254">
    <property type="entry name" value="CDP_ALCOHOL_P_TRANSF_CS"/>
</dbReference>
<evidence type="ECO:0000256" key="1">
    <source>
        <dbReference type="ARBA" id="ARBA00022679"/>
    </source>
</evidence>
<feature type="transmembrane region" description="Helical" evidence="3">
    <location>
        <begin position="135"/>
        <end position="152"/>
    </location>
</feature>
<dbReference type="Gene3D" id="1.20.120.1760">
    <property type="match status" value="1"/>
</dbReference>
<keyword evidence="1 2" id="KW-0808">Transferase</keyword>
<reference evidence="4 5" key="1">
    <citation type="submission" date="2023-05" db="EMBL/GenBank/DDBJ databases">
        <title>Draft genome sequence of Streptomyces sp. B-S-A6 isolated from a cave soil in Thailand.</title>
        <authorList>
            <person name="Chamroensaksri N."/>
            <person name="Muangham S."/>
        </authorList>
    </citation>
    <scope>NUCLEOTIDE SEQUENCE [LARGE SCALE GENOMIC DNA]</scope>
    <source>
        <strain evidence="4 5">B-S-A6</strain>
    </source>
</reference>
<dbReference type="EMBL" id="JASCIQ010000001">
    <property type="protein sequence ID" value="MDI3402273.1"/>
    <property type="molecule type" value="Genomic_DNA"/>
</dbReference>
<feature type="transmembrane region" description="Helical" evidence="3">
    <location>
        <begin position="52"/>
        <end position="82"/>
    </location>
</feature>
<evidence type="ECO:0000256" key="3">
    <source>
        <dbReference type="SAM" id="Phobius"/>
    </source>
</evidence>
<keyword evidence="3" id="KW-1133">Transmembrane helix</keyword>
<feature type="transmembrane region" description="Helical" evidence="3">
    <location>
        <begin position="288"/>
        <end position="307"/>
    </location>
</feature>
<protein>
    <submittedName>
        <fullName evidence="4">CDP-alcohol phosphatidyltransferase family protein</fullName>
    </submittedName>
</protein>
<dbReference type="Pfam" id="PF01066">
    <property type="entry name" value="CDP-OH_P_transf"/>
    <property type="match status" value="1"/>
</dbReference>
<keyword evidence="5" id="KW-1185">Reference proteome</keyword>
<dbReference type="InterPro" id="IPR000462">
    <property type="entry name" value="CDP-OH_P_trans"/>
</dbReference>
<dbReference type="RefSeq" id="WP_282540242.1">
    <property type="nucleotide sequence ID" value="NZ_JASCIQ010000001.1"/>
</dbReference>
<accession>A0ABT6S2E3</accession>
<feature type="transmembrane region" description="Helical" evidence="3">
    <location>
        <begin position="313"/>
        <end position="333"/>
    </location>
</feature>
<proteinExistence type="inferred from homology"/>
<dbReference type="PROSITE" id="PS00379">
    <property type="entry name" value="CDP_ALCOHOL_P_TRANSF"/>
    <property type="match status" value="1"/>
</dbReference>
<organism evidence="4 5">
    <name type="scientific">Streptomyces cavernicola</name>
    <dbReference type="NCBI Taxonomy" id="3043613"/>
    <lineage>
        <taxon>Bacteria</taxon>
        <taxon>Bacillati</taxon>
        <taxon>Actinomycetota</taxon>
        <taxon>Actinomycetes</taxon>
        <taxon>Kitasatosporales</taxon>
        <taxon>Streptomycetaceae</taxon>
        <taxon>Streptomyces</taxon>
    </lineage>
</organism>
<comment type="caution">
    <text evidence="4">The sequence shown here is derived from an EMBL/GenBank/DDBJ whole genome shotgun (WGS) entry which is preliminary data.</text>
</comment>
<sequence>MRRDIPPLSEVRRITEKKRDAWWTVLLVDPVATPLVRQAAMRTRITPNQITWGAFLLGLASAACFAMADWRWLIAGAVVYHFSFILDCMDGKVARLTGTGSVFGAWLDFVFDRIRVMVCSVALMAGQYQRTGETIYIWLSLVVIGLDTLRYINSLEIFKIRHSMRKQIKSRMREARRAENQAELAFMEDLLRENPAADIEQDLQAARGGLAQRTLRESVDGAEGADGAAVQPAASPAVESSAPLTVESSASSVTGSKAQVIDLHQEFRHRFPWYLRCRSYLLSKRIRTHLVSGIEFQMGVFMIGPLFDAVIPATIISGALLLVFELAIIYKLLLSTRDFTRTLDSFEQRKLAAAA</sequence>
<comment type="similarity">
    <text evidence="2">Belongs to the CDP-alcohol phosphatidyltransferase class-I family.</text>
</comment>
<dbReference type="Proteomes" id="UP001223978">
    <property type="component" value="Unassembled WGS sequence"/>
</dbReference>
<keyword evidence="3" id="KW-0812">Transmembrane</keyword>
<gene>
    <name evidence="4" type="ORF">QIS96_00265</name>
</gene>
<dbReference type="InterPro" id="IPR043130">
    <property type="entry name" value="CDP-OH_PTrfase_TM_dom"/>
</dbReference>
<evidence type="ECO:0000313" key="5">
    <source>
        <dbReference type="Proteomes" id="UP001223978"/>
    </source>
</evidence>
<evidence type="ECO:0000256" key="2">
    <source>
        <dbReference type="RuleBase" id="RU003750"/>
    </source>
</evidence>